<accession>A0A7R9MYM1</accession>
<protein>
    <submittedName>
        <fullName evidence="1">FmdC CDS</fullName>
        <ecNumber evidence="1">1.2.7.12</ecNumber>
    </submittedName>
</protein>
<keyword evidence="2" id="KW-0002">3D-structure</keyword>
<reference evidence="2" key="2">
    <citation type="journal article" date="2024" name="Nat. Commun.">
        <title>Ethane-oxidising archaea couple CO&amp;lt;sub&amp;gt;2&amp;lt;/sub&amp;gt; generation to F&amp;lt;sub&amp;gt;420&amp;lt;/sub&amp;gt; reduction.</title>
        <authorList>
            <person name="Lemaire O.N."/>
            <person name="Wegener G."/>
            <person name="Wagner T."/>
        </authorList>
    </citation>
    <scope>X-RAY CRYSTALLOGRAPHY (1.97 ANGSTROMS) OF 1-253</scope>
</reference>
<accession>A0ACD6B9G0</accession>
<name>A0ACD6B9G0_9EURY</name>
<gene>
    <name evidence="1" type="primary">fwdC</name>
    <name evidence="1" type="ORF">FHEFKHOI_00473</name>
</gene>
<organism evidence="1">
    <name type="scientific">Candidatus Methanoperedenaceae archaeon GB50</name>
    <dbReference type="NCBI Taxonomy" id="2691038"/>
    <lineage>
        <taxon>Archaea</taxon>
        <taxon>Methanobacteriati</taxon>
        <taxon>Methanobacteriota</taxon>
        <taxon>Stenosarchaea group</taxon>
        <taxon>Methanomicrobia</taxon>
        <taxon>Methanosarcinales</taxon>
        <taxon>ANME-2 cluster</taxon>
        <taxon>Candidatus Methanoperedentaceae</taxon>
    </lineage>
</organism>
<dbReference type="EC" id="1.2.7.12" evidence="1"/>
<dbReference type="PDB" id="8RJA">
    <property type="method" value="X-ray"/>
    <property type="resolution" value="1.97 A"/>
    <property type="chains" value="C/I=1-253"/>
</dbReference>
<dbReference type="EMBL" id="LR991654">
    <property type="protein sequence ID" value="CAD7768996.1"/>
    <property type="molecule type" value="Genomic_DNA"/>
</dbReference>
<keyword evidence="1" id="KW-0560">Oxidoreductase</keyword>
<evidence type="ECO:0007829" key="2">
    <source>
        <dbReference type="PDB" id="8RJA"/>
    </source>
</evidence>
<sequence>MQTVTLTPRKSSKISVEAETITPDNFAGKTVEEIEKVTVWEGNNKTTLGEFFEVALDGSDTPENTKIVIEGSIPRVKRVGEGMSAGIILINGDVDMHVGAKMRGGRITVKGNADSWAGREMKGGELIIEGNAEYYLGAGYRGESCGMRGGRITVFGNARDYVGEHMCGGEIIIKGNAGLMPGISNNGGKIIIEGNTTMPGGEMKKGTIIINGRVDELVPVYQQEEDEELDGVSYKKYTGDVVAGGKGTLYIKA</sequence>
<reference evidence="1" key="1">
    <citation type="submission" date="2020-12" db="EMBL/GenBank/DDBJ databases">
        <authorList>
            <person name="Hahn"/>
            <person name="C.J."/>
            <person name="Laso-Perez"/>
            <person name="R."/>
            <person name="Vulcano"/>
            <person name="F."/>
            <person name="Vaziourakis"/>
            <person name="K.-M."/>
            <person name="Stokke"/>
            <person name="R."/>
            <person name="Steen"/>
            <person name="I.H."/>
            <person name="Teske"/>
            <person name="A."/>
            <person name="Boetius"/>
            <person name="A."/>
            <person name="Liebeke"/>
            <person name="M."/>
            <person name="Amann"/>
            <person name="R."/>
            <person name="Knittel"/>
            <person name="K. and Wegener. G."/>
        </authorList>
    </citation>
    <scope>NUCLEOTIDE SEQUENCE</scope>
    <source>
        <strain evidence="1">Gfbio:2ba61e4a-a911-483b-ba5e-e0ad8afd3b38:GoM-Arc1_E50</strain>
    </source>
</reference>
<proteinExistence type="evidence at protein level"/>
<evidence type="ECO:0000313" key="1">
    <source>
        <dbReference type="EMBL" id="CAD7768996.1"/>
    </source>
</evidence>